<name>A0A8H7A875_9EURO</name>
<dbReference type="AlphaFoldDB" id="A0A8H7A875"/>
<accession>A0A8H7A875</accession>
<evidence type="ECO:0000313" key="2">
    <source>
        <dbReference type="EMBL" id="KAF7502759.1"/>
    </source>
</evidence>
<dbReference type="Proteomes" id="UP000606974">
    <property type="component" value="Unassembled WGS sequence"/>
</dbReference>
<dbReference type="PANTHER" id="PTHR40619:SF3">
    <property type="entry name" value="FUNGAL STAND N-TERMINAL GOODBYE DOMAIN-CONTAINING PROTEIN"/>
    <property type="match status" value="1"/>
</dbReference>
<dbReference type="EMBL" id="JAACFV010000221">
    <property type="protein sequence ID" value="KAF7502759.1"/>
    <property type="molecule type" value="Genomic_DNA"/>
</dbReference>
<feature type="domain" description="DUF7708" evidence="1">
    <location>
        <begin position="124"/>
        <end position="239"/>
    </location>
</feature>
<reference evidence="2" key="1">
    <citation type="submission" date="2020-02" db="EMBL/GenBank/DDBJ databases">
        <authorList>
            <person name="Palmer J.M."/>
        </authorList>
    </citation>
    <scope>NUCLEOTIDE SEQUENCE</scope>
    <source>
        <strain evidence="2">EPUS1.4</strain>
        <tissue evidence="2">Thallus</tissue>
    </source>
</reference>
<evidence type="ECO:0000313" key="3">
    <source>
        <dbReference type="Proteomes" id="UP000606974"/>
    </source>
</evidence>
<gene>
    <name evidence="2" type="ORF">GJ744_005176</name>
</gene>
<keyword evidence="3" id="KW-1185">Reference proteome</keyword>
<dbReference type="Pfam" id="PF24809">
    <property type="entry name" value="DUF7708"/>
    <property type="match status" value="1"/>
</dbReference>
<sequence length="559" mass="62579">MALTRFSPEVESYLNNEAPDTHPAFGLSVESSTCLHEKASQATKDFLAKVQTYSKSSSDILMRDVSAIEHATWADVLQAVADIQAADKSKAQGWKGFLHRGGRKFGAACPSIESCLVILPRDLYSSVLCGGLEMIIKAAARRSQLRDKVRQTLTELPETFEEASQFREKYPDDQQLSEKMLVLYIKMLGVFEGALEFYHQNPGEHFKALWKQDAPTKDFDAKIQAVQEAAKHLRRCSELCLHSKVGDLHSTISNIEAEQRKLSSSMRVGLGTILEDQVTKTEVYKWVCELRRQYALGAPMLLQHTLEQLKPPIQSAELNEILQVPPDTSGRDALAYDNMRLLFDSENAIVDQYIVQSSLFHVWFSSRQSQAIGIPDIFFAEEISPLTIFCATFVCTMRRQPLFLSLSHFCQLHVNDGLVGGSGLIRSLISQLSPHVTLEGLSRQEVLQSSGNISYQMSLFDGLIARLSGCAVFCVIDGIHAFDRTPALASELNLVLMRLVQLASTSHPRLVFKLLVTGIGNTWFFREGLSIYNQLVIEDDYRNSSREYTKELLNAELAS</sequence>
<dbReference type="PANTHER" id="PTHR40619">
    <property type="entry name" value="FUNGAL STAND N-TERMINAL GOODBYE DOMAIN-CONTAINING PROTEIN"/>
    <property type="match status" value="1"/>
</dbReference>
<comment type="caution">
    <text evidence="2">The sequence shown here is derived from an EMBL/GenBank/DDBJ whole genome shotgun (WGS) entry which is preliminary data.</text>
</comment>
<protein>
    <recommendedName>
        <fullName evidence="1">DUF7708 domain-containing protein</fullName>
    </recommendedName>
</protein>
<organism evidence="2 3">
    <name type="scientific">Endocarpon pusillum</name>
    <dbReference type="NCBI Taxonomy" id="364733"/>
    <lineage>
        <taxon>Eukaryota</taxon>
        <taxon>Fungi</taxon>
        <taxon>Dikarya</taxon>
        <taxon>Ascomycota</taxon>
        <taxon>Pezizomycotina</taxon>
        <taxon>Eurotiomycetes</taxon>
        <taxon>Chaetothyriomycetidae</taxon>
        <taxon>Verrucariales</taxon>
        <taxon>Verrucariaceae</taxon>
        <taxon>Endocarpon</taxon>
    </lineage>
</organism>
<proteinExistence type="predicted"/>
<dbReference type="InterPro" id="IPR056125">
    <property type="entry name" value="DUF7708"/>
</dbReference>
<evidence type="ECO:0000259" key="1">
    <source>
        <dbReference type="Pfam" id="PF24809"/>
    </source>
</evidence>
<dbReference type="OrthoDB" id="4158196at2759"/>